<proteinExistence type="predicted"/>
<organism evidence="1 2">
    <name type="scientific">Rhodococcus pyridinivorans SB3094</name>
    <dbReference type="NCBI Taxonomy" id="1435356"/>
    <lineage>
        <taxon>Bacteria</taxon>
        <taxon>Bacillati</taxon>
        <taxon>Actinomycetota</taxon>
        <taxon>Actinomycetes</taxon>
        <taxon>Mycobacteriales</taxon>
        <taxon>Nocardiaceae</taxon>
        <taxon>Rhodococcus</taxon>
    </lineage>
</organism>
<reference evidence="1 2" key="1">
    <citation type="journal article" date="2014" name="Genome Announc.">
        <title>Complete Genome of Rhodococcus pyridinivorans SB3094, a Methyl-Ethyl-Ketone-Degrading Bacterium Used for Bioaugmentation.</title>
        <authorList>
            <person name="Dueholm M.S."/>
            <person name="Albertsen M."/>
            <person name="D'Imperio S."/>
            <person name="Tale V.P."/>
            <person name="Lewis D."/>
            <person name="Nielsen P.H."/>
            <person name="Nielsen J.L."/>
        </authorList>
    </citation>
    <scope>NUCLEOTIDE SEQUENCE [LARGE SCALE GENOMIC DNA]</scope>
    <source>
        <strain evidence="1 2">SB3094</strain>
    </source>
</reference>
<name>V9XPP0_9NOCA</name>
<dbReference type="HOGENOM" id="CLU_1531387_0_0_11"/>
<gene>
    <name evidence="1" type="ORF">Y013_23985</name>
</gene>
<dbReference type="PATRIC" id="fig|1435356.3.peg.4833"/>
<dbReference type="Proteomes" id="UP000018781">
    <property type="component" value="Chromosome"/>
</dbReference>
<sequence length="175" mass="19254">MRKFFRNKGADYLDDPNVSSVGVGYKHVDGKPTGELAVQFTVNEKVSELEALEALGTSPHPESITVNGVKVLTDVIERSYEPAFHRVPEAATPPRKTRLDPIVPGVSVGHTSVSAENLDQLEVLDLDEFRVFQVPLAEIEQRALLRFPQAMRDADLQVAAETIAEPLDSVAAIHW</sequence>
<accession>V9XPP0</accession>
<evidence type="ECO:0000313" key="2">
    <source>
        <dbReference type="Proteomes" id="UP000018781"/>
    </source>
</evidence>
<dbReference type="EMBL" id="CP006996">
    <property type="protein sequence ID" value="AHD23980.1"/>
    <property type="molecule type" value="Genomic_DNA"/>
</dbReference>
<dbReference type="AlphaFoldDB" id="V9XPP0"/>
<protein>
    <submittedName>
        <fullName evidence="1">Uncharacterized protein</fullName>
    </submittedName>
</protein>
<dbReference type="RefSeq" id="WP_024103612.1">
    <property type="nucleotide sequence ID" value="NC_023150.1"/>
</dbReference>
<dbReference type="eggNOG" id="COG1864">
    <property type="taxonomic scope" value="Bacteria"/>
</dbReference>
<dbReference type="KEGG" id="rpy:Y013_23985"/>
<evidence type="ECO:0000313" key="1">
    <source>
        <dbReference type="EMBL" id="AHD23980.1"/>
    </source>
</evidence>
<dbReference type="GeneID" id="29937020"/>